<accession>A0A8J9VHC4</accession>
<keyword evidence="5 6" id="KW-0472">Membrane</keyword>
<name>A0A8J9VHC4_BRALA</name>
<evidence type="ECO:0000256" key="5">
    <source>
        <dbReference type="ARBA" id="ARBA00023136"/>
    </source>
</evidence>
<keyword evidence="4 6" id="KW-1133">Transmembrane helix</keyword>
<evidence type="ECO:0000256" key="6">
    <source>
        <dbReference type="SAM" id="Phobius"/>
    </source>
</evidence>
<keyword evidence="10" id="KW-1185">Reference proteome</keyword>
<dbReference type="InterPro" id="IPR048509">
    <property type="entry name" value="TMEM106_C"/>
</dbReference>
<dbReference type="InterPro" id="IPR009790">
    <property type="entry name" value="TMEM106"/>
</dbReference>
<dbReference type="EMBL" id="OV696695">
    <property type="protein sequence ID" value="CAH1237770.1"/>
    <property type="molecule type" value="Genomic_DNA"/>
</dbReference>
<dbReference type="SUPFAM" id="SSF117070">
    <property type="entry name" value="LEA14-like"/>
    <property type="match status" value="1"/>
</dbReference>
<keyword evidence="3 6" id="KW-0812">Transmembrane</keyword>
<evidence type="ECO:0000256" key="4">
    <source>
        <dbReference type="ARBA" id="ARBA00022989"/>
    </source>
</evidence>
<dbReference type="InterPro" id="IPR048511">
    <property type="entry name" value="TMEM106_N"/>
</dbReference>
<feature type="domain" description="Transmembrane protein 106 N-terminal" evidence="8">
    <location>
        <begin position="46"/>
        <end position="92"/>
    </location>
</feature>
<reference evidence="9" key="1">
    <citation type="submission" date="2022-01" db="EMBL/GenBank/DDBJ databases">
        <authorList>
            <person name="Braso-Vives M."/>
        </authorList>
    </citation>
    <scope>NUCLEOTIDE SEQUENCE</scope>
</reference>
<protein>
    <submittedName>
        <fullName evidence="9">TMEM106B protein</fullName>
    </submittedName>
</protein>
<feature type="transmembrane region" description="Helical" evidence="6">
    <location>
        <begin position="93"/>
        <end position="114"/>
    </location>
</feature>
<evidence type="ECO:0000313" key="10">
    <source>
        <dbReference type="Proteomes" id="UP000838412"/>
    </source>
</evidence>
<dbReference type="Proteomes" id="UP000838412">
    <property type="component" value="Chromosome 10"/>
</dbReference>
<organism evidence="9 10">
    <name type="scientific">Branchiostoma lanceolatum</name>
    <name type="common">Common lancelet</name>
    <name type="synonym">Amphioxus lanceolatum</name>
    <dbReference type="NCBI Taxonomy" id="7740"/>
    <lineage>
        <taxon>Eukaryota</taxon>
        <taxon>Metazoa</taxon>
        <taxon>Chordata</taxon>
        <taxon>Cephalochordata</taxon>
        <taxon>Leptocardii</taxon>
        <taxon>Amphioxiformes</taxon>
        <taxon>Branchiostomatidae</taxon>
        <taxon>Branchiostoma</taxon>
    </lineage>
</organism>
<dbReference type="OrthoDB" id="508875at2759"/>
<evidence type="ECO:0000256" key="1">
    <source>
        <dbReference type="ARBA" id="ARBA00004308"/>
    </source>
</evidence>
<dbReference type="PANTHER" id="PTHR28556">
    <property type="entry name" value="TRANSMEMBRANE PROTEIN 106B"/>
    <property type="match status" value="1"/>
</dbReference>
<evidence type="ECO:0000259" key="8">
    <source>
        <dbReference type="Pfam" id="PF21002"/>
    </source>
</evidence>
<dbReference type="Pfam" id="PF07092">
    <property type="entry name" value="TMEM106"/>
    <property type="match status" value="1"/>
</dbReference>
<evidence type="ECO:0000313" key="9">
    <source>
        <dbReference type="EMBL" id="CAH1237770.1"/>
    </source>
</evidence>
<gene>
    <name evidence="9" type="primary">TMEM106B</name>
    <name evidence="9" type="ORF">BLAG_LOCUS2585</name>
</gene>
<dbReference type="AlphaFoldDB" id="A0A8J9VHC4"/>
<dbReference type="GO" id="GO:0012505">
    <property type="term" value="C:endomembrane system"/>
    <property type="evidence" value="ECO:0007669"/>
    <property type="project" value="UniProtKB-SubCell"/>
</dbReference>
<dbReference type="Pfam" id="PF21002">
    <property type="entry name" value="TMEM106_N"/>
    <property type="match status" value="1"/>
</dbReference>
<comment type="similarity">
    <text evidence="2">Belongs to the TMEM106 family.</text>
</comment>
<dbReference type="PANTHER" id="PTHR28556:SF4">
    <property type="entry name" value="TRANSMEMBRANE PROTEIN 106A"/>
    <property type="match status" value="1"/>
</dbReference>
<evidence type="ECO:0000256" key="3">
    <source>
        <dbReference type="ARBA" id="ARBA00022692"/>
    </source>
</evidence>
<proteinExistence type="inferred from homology"/>
<sequence length="273" mass="30121">MTRKGSVDFRGLRKPSYGAMSVNGLSGEHGEPAGGEAMAAAASDSWFEDLIGSRHVRCPTCNGSGKIPKGQEDKLVALIPYSDNRLKPRRTKLYVSIAVFTTLLACGLLIFFLMPREVQVSNNHIKSIDVHVNKTQGTVWIYIESEVNVTNWNFFPVTMGSMSLQVLYHETVVGKSLTTATDQVPIRAHKQVKVSVNTTFDDSKDLGYVAELCSNPIDWVHHLILQLQITCSTSYLSHSENLTLTDYEYVDCGTVIPPVTIPPITLEHPQLAS</sequence>
<comment type="subcellular location">
    <subcellularLocation>
        <location evidence="1">Endomembrane system</location>
    </subcellularLocation>
</comment>
<feature type="domain" description="Transmembrane protein 106 C-terminal" evidence="7">
    <location>
        <begin position="115"/>
        <end position="254"/>
    </location>
</feature>
<evidence type="ECO:0000259" key="7">
    <source>
        <dbReference type="Pfam" id="PF07092"/>
    </source>
</evidence>
<evidence type="ECO:0000256" key="2">
    <source>
        <dbReference type="ARBA" id="ARBA00008111"/>
    </source>
</evidence>